<dbReference type="Proteomes" id="UP000663874">
    <property type="component" value="Unassembled WGS sequence"/>
</dbReference>
<proteinExistence type="predicted"/>
<sequence>NIECLIKSSDDEQDFINTTKLFSNNESIIYLLLRSKFIFEQKIILDEYLWPFTNTNTLMKIFLINYTANNYCRNLNGYDLFRTNTYFIDDIHLIFRCQQADLIKQSKCTVT</sequence>
<feature type="non-terminal residue" evidence="1">
    <location>
        <position position="1"/>
    </location>
</feature>
<accession>A0A818P244</accession>
<protein>
    <submittedName>
        <fullName evidence="1">Uncharacterized protein</fullName>
    </submittedName>
</protein>
<organism evidence="1 2">
    <name type="scientific">Rotaria sordida</name>
    <dbReference type="NCBI Taxonomy" id="392033"/>
    <lineage>
        <taxon>Eukaryota</taxon>
        <taxon>Metazoa</taxon>
        <taxon>Spiralia</taxon>
        <taxon>Gnathifera</taxon>
        <taxon>Rotifera</taxon>
        <taxon>Eurotatoria</taxon>
        <taxon>Bdelloidea</taxon>
        <taxon>Philodinida</taxon>
        <taxon>Philodinidae</taxon>
        <taxon>Rotaria</taxon>
    </lineage>
</organism>
<dbReference type="AlphaFoldDB" id="A0A818P244"/>
<comment type="caution">
    <text evidence="1">The sequence shown here is derived from an EMBL/GenBank/DDBJ whole genome shotgun (WGS) entry which is preliminary data.</text>
</comment>
<dbReference type="EMBL" id="CAJOBE010000285">
    <property type="protein sequence ID" value="CAF3613550.1"/>
    <property type="molecule type" value="Genomic_DNA"/>
</dbReference>
<evidence type="ECO:0000313" key="2">
    <source>
        <dbReference type="Proteomes" id="UP000663874"/>
    </source>
</evidence>
<name>A0A818P244_9BILA</name>
<evidence type="ECO:0000313" key="1">
    <source>
        <dbReference type="EMBL" id="CAF3613550.1"/>
    </source>
</evidence>
<reference evidence="1" key="1">
    <citation type="submission" date="2021-02" db="EMBL/GenBank/DDBJ databases">
        <authorList>
            <person name="Nowell W R."/>
        </authorList>
    </citation>
    <scope>NUCLEOTIDE SEQUENCE</scope>
</reference>
<gene>
    <name evidence="1" type="ORF">FNK824_LOCUS4036</name>
</gene>